<dbReference type="EMBL" id="JAWZYT010001232">
    <property type="protein sequence ID" value="KAK4314281.1"/>
    <property type="molecule type" value="Genomic_DNA"/>
</dbReference>
<reference evidence="2" key="1">
    <citation type="submission" date="2023-11" db="EMBL/GenBank/DDBJ databases">
        <title>Genome assemblies of two species of porcelain crab, Petrolisthes cinctipes and Petrolisthes manimaculis (Anomura: Porcellanidae).</title>
        <authorList>
            <person name="Angst P."/>
        </authorList>
    </citation>
    <scope>NUCLEOTIDE SEQUENCE</scope>
    <source>
        <strain evidence="2">PB745_02</strain>
        <tissue evidence="2">Gill</tissue>
    </source>
</reference>
<organism evidence="2 3">
    <name type="scientific">Petrolisthes manimaculis</name>
    <dbReference type="NCBI Taxonomy" id="1843537"/>
    <lineage>
        <taxon>Eukaryota</taxon>
        <taxon>Metazoa</taxon>
        <taxon>Ecdysozoa</taxon>
        <taxon>Arthropoda</taxon>
        <taxon>Crustacea</taxon>
        <taxon>Multicrustacea</taxon>
        <taxon>Malacostraca</taxon>
        <taxon>Eumalacostraca</taxon>
        <taxon>Eucarida</taxon>
        <taxon>Decapoda</taxon>
        <taxon>Pleocyemata</taxon>
        <taxon>Anomura</taxon>
        <taxon>Galatheoidea</taxon>
        <taxon>Porcellanidae</taxon>
        <taxon>Petrolisthes</taxon>
    </lineage>
</organism>
<sequence>MDRGGGGPQFLDPRRADRDASRSKPSIGQQEEWREHITWRSMETLTLLLEEAHTVVVYVERPVYEARSLRGGGGVKAKAIAGVLVMTAVVNRARGRSCGQYDSIHIKQDMNHV</sequence>
<accession>A0AAE1PSZ8</accession>
<evidence type="ECO:0000256" key="1">
    <source>
        <dbReference type="SAM" id="MobiDB-lite"/>
    </source>
</evidence>
<dbReference type="Proteomes" id="UP001292094">
    <property type="component" value="Unassembled WGS sequence"/>
</dbReference>
<feature type="region of interest" description="Disordered" evidence="1">
    <location>
        <begin position="1"/>
        <end position="31"/>
    </location>
</feature>
<name>A0AAE1PSZ8_9EUCA</name>
<gene>
    <name evidence="2" type="ORF">Pmani_014432</name>
</gene>
<feature type="compositionally biased region" description="Basic and acidic residues" evidence="1">
    <location>
        <begin position="12"/>
        <end position="22"/>
    </location>
</feature>
<proteinExistence type="predicted"/>
<dbReference type="AlphaFoldDB" id="A0AAE1PSZ8"/>
<evidence type="ECO:0000313" key="3">
    <source>
        <dbReference type="Proteomes" id="UP001292094"/>
    </source>
</evidence>
<protein>
    <submittedName>
        <fullName evidence="2">Uncharacterized protein</fullName>
    </submittedName>
</protein>
<evidence type="ECO:0000313" key="2">
    <source>
        <dbReference type="EMBL" id="KAK4314281.1"/>
    </source>
</evidence>
<keyword evidence="3" id="KW-1185">Reference proteome</keyword>
<comment type="caution">
    <text evidence="2">The sequence shown here is derived from an EMBL/GenBank/DDBJ whole genome shotgun (WGS) entry which is preliminary data.</text>
</comment>